<evidence type="ECO:0000256" key="5">
    <source>
        <dbReference type="ARBA" id="ARBA00023136"/>
    </source>
</evidence>
<reference evidence="7 8" key="1">
    <citation type="journal article" date="2019" name="Int. J. Syst. Evol. Microbiol.">
        <title>The Global Catalogue of Microorganisms (GCM) 10K type strain sequencing project: providing services to taxonomists for standard genome sequencing and annotation.</title>
        <authorList>
            <consortium name="The Broad Institute Genomics Platform"/>
            <consortium name="The Broad Institute Genome Sequencing Center for Infectious Disease"/>
            <person name="Wu L."/>
            <person name="Ma J."/>
        </authorList>
    </citation>
    <scope>NUCLEOTIDE SEQUENCE [LARGE SCALE GENOMIC DNA]</scope>
    <source>
        <strain evidence="7 8">JCM 14718</strain>
    </source>
</reference>
<comment type="caution">
    <text evidence="7">The sequence shown here is derived from an EMBL/GenBank/DDBJ whole genome shotgun (WGS) entry which is preliminary data.</text>
</comment>
<feature type="transmembrane region" description="Helical" evidence="6">
    <location>
        <begin position="277"/>
        <end position="302"/>
    </location>
</feature>
<evidence type="ECO:0000313" key="8">
    <source>
        <dbReference type="Proteomes" id="UP001500618"/>
    </source>
</evidence>
<keyword evidence="2" id="KW-1003">Cell membrane</keyword>
<evidence type="ECO:0008006" key="9">
    <source>
        <dbReference type="Google" id="ProtNLM"/>
    </source>
</evidence>
<feature type="transmembrane region" description="Helical" evidence="6">
    <location>
        <begin position="137"/>
        <end position="158"/>
    </location>
</feature>
<keyword evidence="3 6" id="KW-0812">Transmembrane</keyword>
<feature type="transmembrane region" description="Helical" evidence="6">
    <location>
        <begin position="473"/>
        <end position="494"/>
    </location>
</feature>
<keyword evidence="8" id="KW-1185">Reference proteome</keyword>
<evidence type="ECO:0000256" key="2">
    <source>
        <dbReference type="ARBA" id="ARBA00022475"/>
    </source>
</evidence>
<protein>
    <recommendedName>
        <fullName evidence="9">Oligosaccharide flippase family protein</fullName>
    </recommendedName>
</protein>
<feature type="transmembrane region" description="Helical" evidence="6">
    <location>
        <begin position="101"/>
        <end position="125"/>
    </location>
</feature>
<dbReference type="Proteomes" id="UP001500618">
    <property type="component" value="Unassembled WGS sequence"/>
</dbReference>
<dbReference type="PANTHER" id="PTHR30250:SF11">
    <property type="entry name" value="O-ANTIGEN TRANSPORTER-RELATED"/>
    <property type="match status" value="1"/>
</dbReference>
<dbReference type="InterPro" id="IPR050833">
    <property type="entry name" value="Poly_Biosynth_Transport"/>
</dbReference>
<feature type="transmembrane region" description="Helical" evidence="6">
    <location>
        <begin position="26"/>
        <end position="45"/>
    </location>
</feature>
<dbReference type="RefSeq" id="WP_344311969.1">
    <property type="nucleotide sequence ID" value="NZ_BAAANY010000015.1"/>
</dbReference>
<feature type="transmembrane region" description="Helical" evidence="6">
    <location>
        <begin position="57"/>
        <end position="80"/>
    </location>
</feature>
<dbReference type="EMBL" id="BAAANY010000015">
    <property type="protein sequence ID" value="GAA1688040.1"/>
    <property type="molecule type" value="Genomic_DNA"/>
</dbReference>
<dbReference type="InterPro" id="IPR002797">
    <property type="entry name" value="Polysacc_synth"/>
</dbReference>
<name>A0ABN2HHH3_9ACTN</name>
<evidence type="ECO:0000313" key="7">
    <source>
        <dbReference type="EMBL" id="GAA1688040.1"/>
    </source>
</evidence>
<sequence>MTTARITPVTGSPAGSLGAIARGGTANLIGAGISAVATFAVVAIVTNRVPAEVAGSFFASTSVFLVAIAIAELGSDVSLARWLPHYLVERRTSAARVCLRVCLRSVLIAGLVCGAAMLVAGPPLAPLVGGATDQHEVVVGLLALAVFVPVAGVYDTVIAATRGYGSMRPSALVERVGRSLLQVAAVALAALAGASLAWLSIAWAIPYGVGLVVGWWWLLRLVREAETQRRPSPIGAAAVTREYWAYTMPRAIARICQILLQRADIILVAVLRSPTEAAVYTAATRFLVLGQLVALAVQNVLAPQLSKLLARGDRVAAERVFQVTTAWTMAVTWPLYLISIGLAPLLLSIFGGTYATGDLVVVLLAVSTVVSAVCGPVDTVLLMAGGSGRSLINNALALLVDLALDILLIPSMGMLGAAIGWAAAIVVRNVLPLLQVRGQLQMTPFTNAVWWVAGLTVVCFGLPPLALRFFFGLHWWSAALVVGVSCVVYAVALLSRPDLLALDSFASMVPRRLRPLITHRPASLKENYS</sequence>
<organism evidence="7 8">
    <name type="scientific">Fodinicola feengrottensis</name>
    <dbReference type="NCBI Taxonomy" id="435914"/>
    <lineage>
        <taxon>Bacteria</taxon>
        <taxon>Bacillati</taxon>
        <taxon>Actinomycetota</taxon>
        <taxon>Actinomycetes</taxon>
        <taxon>Mycobacteriales</taxon>
        <taxon>Fodinicola</taxon>
    </lineage>
</organism>
<feature type="transmembrane region" description="Helical" evidence="6">
    <location>
        <begin position="415"/>
        <end position="436"/>
    </location>
</feature>
<feature type="transmembrane region" description="Helical" evidence="6">
    <location>
        <begin position="204"/>
        <end position="222"/>
    </location>
</feature>
<evidence type="ECO:0000256" key="4">
    <source>
        <dbReference type="ARBA" id="ARBA00022989"/>
    </source>
</evidence>
<proteinExistence type="predicted"/>
<evidence type="ECO:0000256" key="6">
    <source>
        <dbReference type="SAM" id="Phobius"/>
    </source>
</evidence>
<evidence type="ECO:0000256" key="3">
    <source>
        <dbReference type="ARBA" id="ARBA00022692"/>
    </source>
</evidence>
<keyword evidence="4 6" id="KW-1133">Transmembrane helix</keyword>
<gene>
    <name evidence="7" type="ORF">GCM10009765_41890</name>
</gene>
<accession>A0ABN2HHH3</accession>
<comment type="subcellular location">
    <subcellularLocation>
        <location evidence="1">Cell membrane</location>
        <topology evidence="1">Multi-pass membrane protein</topology>
    </subcellularLocation>
</comment>
<dbReference type="Pfam" id="PF01943">
    <property type="entry name" value="Polysacc_synt"/>
    <property type="match status" value="1"/>
</dbReference>
<feature type="transmembrane region" description="Helical" evidence="6">
    <location>
        <begin position="448"/>
        <end position="467"/>
    </location>
</feature>
<evidence type="ECO:0000256" key="1">
    <source>
        <dbReference type="ARBA" id="ARBA00004651"/>
    </source>
</evidence>
<feature type="transmembrane region" description="Helical" evidence="6">
    <location>
        <begin position="323"/>
        <end position="347"/>
    </location>
</feature>
<dbReference type="PANTHER" id="PTHR30250">
    <property type="entry name" value="PST FAMILY PREDICTED COLANIC ACID TRANSPORTER"/>
    <property type="match status" value="1"/>
</dbReference>
<feature type="transmembrane region" description="Helical" evidence="6">
    <location>
        <begin position="359"/>
        <end position="384"/>
    </location>
</feature>
<keyword evidence="5 6" id="KW-0472">Membrane</keyword>